<name>A0ABN9NH44_9MYCO</name>
<dbReference type="InterPro" id="IPR024516">
    <property type="entry name" value="Mce_C"/>
</dbReference>
<dbReference type="NCBIfam" id="TIGR00996">
    <property type="entry name" value="Mtu_fam_mce"/>
    <property type="match status" value="1"/>
</dbReference>
<dbReference type="InterPro" id="IPR005693">
    <property type="entry name" value="Mce"/>
</dbReference>
<sequence length="478" mass="50876">MRITRRIWLQLAIVGTVSTLAFVSLMLVYIKLPSLLFDIGKYSVTVELPDAAGLYERANVTYRGTAVGEVTSVMLMRGGGVQAQLTLDSNTRIPADLDAQVHSQTAVGEQFITLLPRSGEGPDLKDGDVIPVDRTSVPPDINTLLDATNAGLGAVPQDNLKTLVDEAYLAVGGLGPEISRLVKGSAAVALDAEENLDAWTALLDQAAPVLNTQTETSDAVRAWAANVASVTDQLRATDGDLQGVLRDGPSALGEVRQLFDRVAPTLPIVLANMVSLGEVAVTYRDNIEQLLVLLPQGAAAMQAIGVANRNAPQKYTGAYLSFNLNVNLPPPCTTGFLPVAQQRVPSLQDYPDRPPGDLYCRTPQDSGFNVRGARNTPCVTRPGKRAPTWQMCESDEEYVPLNDGLNWKGDPNATLSGQDIPQLTSAPAADAAPVPPVAFAEYDPATGTYVGPDGKTVTQTNLAPAPEGERTWQSLLMP</sequence>
<keyword evidence="2" id="KW-1133">Transmembrane helix</keyword>
<reference evidence="5 6" key="1">
    <citation type="submission" date="2023-08" db="EMBL/GenBank/DDBJ databases">
        <authorList>
            <person name="Folkvardsen B D."/>
            <person name="Norman A."/>
        </authorList>
    </citation>
    <scope>NUCLEOTIDE SEQUENCE [LARGE SCALE GENOMIC DNA]</scope>
    <source>
        <strain evidence="5 6">Mu0053</strain>
    </source>
</reference>
<feature type="domain" description="Mce/MlaD" evidence="3">
    <location>
        <begin position="41"/>
        <end position="116"/>
    </location>
</feature>
<dbReference type="Pfam" id="PF02470">
    <property type="entry name" value="MlaD"/>
    <property type="match status" value="1"/>
</dbReference>
<feature type="transmembrane region" description="Helical" evidence="2">
    <location>
        <begin position="7"/>
        <end position="30"/>
    </location>
</feature>
<evidence type="ECO:0000313" key="5">
    <source>
        <dbReference type="EMBL" id="CAJ1504906.1"/>
    </source>
</evidence>
<dbReference type="Pfam" id="PF11887">
    <property type="entry name" value="Mce4_CUP1"/>
    <property type="match status" value="1"/>
</dbReference>
<feature type="region of interest" description="Disordered" evidence="1">
    <location>
        <begin position="450"/>
        <end position="478"/>
    </location>
</feature>
<gene>
    <name evidence="5" type="ORF">MU0053_002802</name>
</gene>
<keyword evidence="2" id="KW-0812">Transmembrane</keyword>
<evidence type="ECO:0000313" key="6">
    <source>
        <dbReference type="Proteomes" id="UP001190465"/>
    </source>
</evidence>
<feature type="domain" description="Mammalian cell entry C-terminal" evidence="4">
    <location>
        <begin position="123"/>
        <end position="305"/>
    </location>
</feature>
<dbReference type="PANTHER" id="PTHR33371:SF16">
    <property type="entry name" value="MCE-FAMILY PROTEIN MCE3F"/>
    <property type="match status" value="1"/>
</dbReference>
<accession>A0ABN9NH44</accession>
<evidence type="ECO:0000256" key="2">
    <source>
        <dbReference type="SAM" id="Phobius"/>
    </source>
</evidence>
<keyword evidence="2" id="KW-0472">Membrane</keyword>
<evidence type="ECO:0000256" key="1">
    <source>
        <dbReference type="SAM" id="MobiDB-lite"/>
    </source>
</evidence>
<dbReference type="InterPro" id="IPR003399">
    <property type="entry name" value="Mce/MlaD"/>
</dbReference>
<proteinExistence type="predicted"/>
<dbReference type="PANTHER" id="PTHR33371">
    <property type="entry name" value="INTERMEMBRANE PHOSPHOLIPID TRANSPORT SYSTEM BINDING PROTEIN MLAD-RELATED"/>
    <property type="match status" value="1"/>
</dbReference>
<dbReference type="Proteomes" id="UP001190465">
    <property type="component" value="Chromosome"/>
</dbReference>
<dbReference type="EMBL" id="OY726397">
    <property type="protein sequence ID" value="CAJ1504906.1"/>
    <property type="molecule type" value="Genomic_DNA"/>
</dbReference>
<evidence type="ECO:0000259" key="4">
    <source>
        <dbReference type="Pfam" id="PF11887"/>
    </source>
</evidence>
<protein>
    <submittedName>
        <fullName evidence="5">MlaD family protein</fullName>
    </submittedName>
</protein>
<organism evidence="5 6">
    <name type="scientific">[Mycobacterium] burgundiense</name>
    <dbReference type="NCBI Taxonomy" id="3064286"/>
    <lineage>
        <taxon>Bacteria</taxon>
        <taxon>Bacillati</taxon>
        <taxon>Actinomycetota</taxon>
        <taxon>Actinomycetes</taxon>
        <taxon>Mycobacteriales</taxon>
        <taxon>Mycobacteriaceae</taxon>
        <taxon>Mycolicibacterium</taxon>
    </lineage>
</organism>
<dbReference type="RefSeq" id="WP_308478250.1">
    <property type="nucleotide sequence ID" value="NZ_OY726397.1"/>
</dbReference>
<keyword evidence="6" id="KW-1185">Reference proteome</keyword>
<dbReference type="InterPro" id="IPR052336">
    <property type="entry name" value="MlaD_Phospholipid_Transporter"/>
</dbReference>
<evidence type="ECO:0000259" key="3">
    <source>
        <dbReference type="Pfam" id="PF02470"/>
    </source>
</evidence>